<organism evidence="2">
    <name type="scientific">Dichomitus squalens</name>
    <dbReference type="NCBI Taxonomy" id="114155"/>
    <lineage>
        <taxon>Eukaryota</taxon>
        <taxon>Fungi</taxon>
        <taxon>Dikarya</taxon>
        <taxon>Basidiomycota</taxon>
        <taxon>Agaricomycotina</taxon>
        <taxon>Agaricomycetes</taxon>
        <taxon>Polyporales</taxon>
        <taxon>Polyporaceae</taxon>
        <taxon>Dichomitus</taxon>
    </lineage>
</organism>
<feature type="compositionally biased region" description="Low complexity" evidence="1">
    <location>
        <begin position="40"/>
        <end position="49"/>
    </location>
</feature>
<evidence type="ECO:0000313" key="2">
    <source>
        <dbReference type="EMBL" id="TBU35658.1"/>
    </source>
</evidence>
<reference evidence="2" key="1">
    <citation type="submission" date="2019-01" db="EMBL/GenBank/DDBJ databases">
        <title>Draft genome sequences of three monokaryotic isolates of the white-rot basidiomycete fungus Dichomitus squalens.</title>
        <authorList>
            <consortium name="DOE Joint Genome Institute"/>
            <person name="Lopez S.C."/>
            <person name="Andreopoulos B."/>
            <person name="Pangilinan J."/>
            <person name="Lipzen A."/>
            <person name="Riley R."/>
            <person name="Ahrendt S."/>
            <person name="Ng V."/>
            <person name="Barry K."/>
            <person name="Daum C."/>
            <person name="Grigoriev I.V."/>
            <person name="Hilden K.S."/>
            <person name="Makela M.R."/>
            <person name="de Vries R.P."/>
        </authorList>
    </citation>
    <scope>NUCLEOTIDE SEQUENCE [LARGE SCALE GENOMIC DNA]</scope>
    <source>
        <strain evidence="2">OM18370.1</strain>
    </source>
</reference>
<dbReference type="Proteomes" id="UP000292957">
    <property type="component" value="Unassembled WGS sequence"/>
</dbReference>
<name>A0A4Q9N6H3_9APHY</name>
<dbReference type="EMBL" id="ML143386">
    <property type="protein sequence ID" value="TBU35658.1"/>
    <property type="molecule type" value="Genomic_DNA"/>
</dbReference>
<dbReference type="AlphaFoldDB" id="A0A4Q9N6H3"/>
<evidence type="ECO:0000256" key="1">
    <source>
        <dbReference type="SAM" id="MobiDB-lite"/>
    </source>
</evidence>
<protein>
    <submittedName>
        <fullName evidence="2">Uncharacterized protein</fullName>
    </submittedName>
</protein>
<proteinExistence type="predicted"/>
<feature type="region of interest" description="Disordered" evidence="1">
    <location>
        <begin position="37"/>
        <end position="64"/>
    </location>
</feature>
<gene>
    <name evidence="2" type="ORF">BD311DRAFT_10088</name>
</gene>
<sequence>MVIRPRRRQVPCRKQLGGPASALVFVSEIWGNPITSCNQTTSSASSTRARGPHRCASSSKPSEDLFVSSSWILRATPRIQ</sequence>
<accession>A0A4Q9N6H3</accession>